<keyword evidence="1" id="KW-0808">Transferase</keyword>
<name>A0A1Z3N6P3_BDEBC</name>
<proteinExistence type="predicted"/>
<dbReference type="EMBL" id="CP020946">
    <property type="protein sequence ID" value="ASD63071.1"/>
    <property type="molecule type" value="Genomic_DNA"/>
</dbReference>
<dbReference type="RefSeq" id="WP_088564652.1">
    <property type="nucleotide sequence ID" value="NZ_CP020946.1"/>
</dbReference>
<sequence length="343" mass="37672">MKSTAKAVAINRAVNMKAVKLLISLFVLLLLFVFNFEAKAQAPDVVRVGNLKFAHYGAISYMSEYCTKYNLKVTERVFAKGIDIMPAIIAGEIDVAASAADAAIAGRSGGVPIYAVAGFAEGGARIVIRPDLGIKSVKDFKGKKVGVARGGAQELLLLAELAKHNLTWSDQPGKDVRIVYMAFADLNQALQAKNIDAMAQSEPQASQAINKGFGVELLKPYDTPMGEPIRTLVMTEKMYNTKKPVAERFMKCFVEATKTFIEKPELAEKYVIEKMFKNQITSQDFKDAIGNSPYTYDLTVEHIQITTDFMVKYGVGRMQKPPKASDWVKLDLLTDAKKALGVK</sequence>
<dbReference type="Proteomes" id="UP000197003">
    <property type="component" value="Chromosome"/>
</dbReference>
<protein>
    <submittedName>
        <fullName evidence="1">Myristoyl transferase</fullName>
    </submittedName>
</protein>
<dbReference type="PANTHER" id="PTHR30024:SF42">
    <property type="entry name" value="ALIPHATIC SULFONATES-BINDING PROTEIN-RELATED"/>
    <property type="match status" value="1"/>
</dbReference>
<dbReference type="OrthoDB" id="286202at2"/>
<dbReference type="Pfam" id="PF13379">
    <property type="entry name" value="NMT1_2"/>
    <property type="match status" value="1"/>
</dbReference>
<dbReference type="AlphaFoldDB" id="A0A1Z3N6P3"/>
<reference evidence="1 2" key="1">
    <citation type="submission" date="2017-04" db="EMBL/GenBank/DDBJ databases">
        <title>Whole genome sequence of Bdellovibrio bacteriovorus strain SSB218315.</title>
        <authorList>
            <person name="Oyedara O."/>
            <person name="Rodriguez-Perez M.A."/>
        </authorList>
    </citation>
    <scope>NUCLEOTIDE SEQUENCE [LARGE SCALE GENOMIC DNA]</scope>
    <source>
        <strain evidence="1 2">SSB218315</strain>
    </source>
</reference>
<dbReference type="Gene3D" id="3.40.190.10">
    <property type="entry name" value="Periplasmic binding protein-like II"/>
    <property type="match status" value="2"/>
</dbReference>
<accession>A0A1Z3N6P3</accession>
<evidence type="ECO:0000313" key="1">
    <source>
        <dbReference type="EMBL" id="ASD63071.1"/>
    </source>
</evidence>
<dbReference type="PANTHER" id="PTHR30024">
    <property type="entry name" value="ALIPHATIC SULFONATES-BINDING PROTEIN-RELATED"/>
    <property type="match status" value="1"/>
</dbReference>
<gene>
    <name evidence="1" type="ORF">B9G79_05555</name>
</gene>
<evidence type="ECO:0000313" key="2">
    <source>
        <dbReference type="Proteomes" id="UP000197003"/>
    </source>
</evidence>
<dbReference type="SUPFAM" id="SSF53850">
    <property type="entry name" value="Periplasmic binding protein-like II"/>
    <property type="match status" value="1"/>
</dbReference>
<dbReference type="GO" id="GO:0016740">
    <property type="term" value="F:transferase activity"/>
    <property type="evidence" value="ECO:0007669"/>
    <property type="project" value="UniProtKB-KW"/>
</dbReference>
<organism evidence="1 2">
    <name type="scientific">Bdellovibrio bacteriovorus</name>
    <dbReference type="NCBI Taxonomy" id="959"/>
    <lineage>
        <taxon>Bacteria</taxon>
        <taxon>Pseudomonadati</taxon>
        <taxon>Bdellovibrionota</taxon>
        <taxon>Bdellovibrionia</taxon>
        <taxon>Bdellovibrionales</taxon>
        <taxon>Pseudobdellovibrionaceae</taxon>
        <taxon>Bdellovibrio</taxon>
    </lineage>
</organism>